<dbReference type="SUPFAM" id="SSF88946">
    <property type="entry name" value="Sigma2 domain of RNA polymerase sigma factors"/>
    <property type="match status" value="1"/>
</dbReference>
<comment type="similarity">
    <text evidence="7">Belongs to the sigma-70 factor family. RpoH subfamily.</text>
</comment>
<dbReference type="CDD" id="cd06171">
    <property type="entry name" value="Sigma70_r4"/>
    <property type="match status" value="1"/>
</dbReference>
<dbReference type="PROSITE" id="PS00716">
    <property type="entry name" value="SIGMA70_2"/>
    <property type="match status" value="1"/>
</dbReference>
<dbReference type="NCBIfam" id="TIGR02937">
    <property type="entry name" value="sigma70-ECF"/>
    <property type="match status" value="1"/>
</dbReference>
<keyword evidence="5 7" id="KW-0238">DNA-binding</keyword>
<dbReference type="PANTHER" id="PTHR30376">
    <property type="entry name" value="SIGMA FACTOR RPOH HEAT SHOCK RELATED"/>
    <property type="match status" value="1"/>
</dbReference>
<protein>
    <recommendedName>
        <fullName evidence="7 8">RNA polymerase sigma factor RpoH</fullName>
    </recommendedName>
    <alternativeName>
        <fullName evidence="7">RNA polymerase sigma-32 factor</fullName>
    </alternativeName>
</protein>
<evidence type="ECO:0000259" key="9">
    <source>
        <dbReference type="PROSITE" id="PS00716"/>
    </source>
</evidence>
<feature type="short sequence motif" description="Interaction with polymerase core subunit RpoC" evidence="7">
    <location>
        <begin position="145"/>
        <end position="148"/>
    </location>
</feature>
<dbReference type="InterPro" id="IPR050813">
    <property type="entry name" value="Sigma-70_Factor"/>
</dbReference>
<comment type="subcellular location">
    <subcellularLocation>
        <location evidence="7">Cytoplasm</location>
    </subcellularLocation>
</comment>
<reference evidence="11" key="1">
    <citation type="submission" date="2016-11" db="EMBL/GenBank/DDBJ databases">
        <title>Comparative genomic and phenotypic analysis of Granulibacter bethesdensis clinical isolates from patients with chronic granulomatous disease.</title>
        <authorList>
            <person name="Zarember K.A."/>
            <person name="Porcella S.F."/>
            <person name="Chu J."/>
            <person name="Ding L."/>
            <person name="Dahlstrom E."/>
            <person name="Barbian K."/>
            <person name="Martens C."/>
            <person name="Sykora L."/>
            <person name="Kramer S."/>
            <person name="Pettinato A.M."/>
            <person name="Hong H."/>
            <person name="Wald G."/>
            <person name="Berg L.J."/>
            <person name="Rogge L.S."/>
            <person name="Greenberg D.E."/>
            <person name="Falcone E.L."/>
            <person name="Neves J.F."/>
            <person name="Simoes M.J."/>
            <person name="Casal M."/>
            <person name="Rodriguez-Lopez F.C."/>
            <person name="Zelazny A."/>
            <person name="Gallin J.I."/>
            <person name="Holland S.M."/>
        </authorList>
    </citation>
    <scope>NUCLEOTIDE SEQUENCE [LARGE SCALE GENOMIC DNA]</scope>
    <source>
        <strain evidence="11">NIH9.1</strain>
    </source>
</reference>
<keyword evidence="3 7" id="KW-0346">Stress response</keyword>
<dbReference type="PANTHER" id="PTHR30376:SF3">
    <property type="entry name" value="RNA POLYMERASE SIGMA FACTOR RPOH"/>
    <property type="match status" value="1"/>
</dbReference>
<dbReference type="InterPro" id="IPR013325">
    <property type="entry name" value="RNA_pol_sigma_r2"/>
</dbReference>
<dbReference type="AlphaFoldDB" id="A0AAC9K9H6"/>
<dbReference type="PRINTS" id="PR00046">
    <property type="entry name" value="SIGMA70FCT"/>
</dbReference>
<name>A0AAC9K9H6_9PROT</name>
<evidence type="ECO:0000256" key="7">
    <source>
        <dbReference type="HAMAP-Rule" id="MF_00961"/>
    </source>
</evidence>
<dbReference type="InterPro" id="IPR007630">
    <property type="entry name" value="RNA_pol_sigma70_r4"/>
</dbReference>
<dbReference type="SUPFAM" id="SSF88659">
    <property type="entry name" value="Sigma3 and sigma4 domains of RNA polymerase sigma factors"/>
    <property type="match status" value="1"/>
</dbReference>
<evidence type="ECO:0000256" key="8">
    <source>
        <dbReference type="NCBIfam" id="TIGR02392"/>
    </source>
</evidence>
<evidence type="ECO:0000313" key="11">
    <source>
        <dbReference type="Proteomes" id="UP000182373"/>
    </source>
</evidence>
<dbReference type="InterPro" id="IPR009042">
    <property type="entry name" value="RNA_pol_sigma70_r1_2"/>
</dbReference>
<evidence type="ECO:0000256" key="5">
    <source>
        <dbReference type="ARBA" id="ARBA00023125"/>
    </source>
</evidence>
<sequence length="375" mass="42851">MVLYLFCIDTVLWGAPPCRPVVFIIASCRDGEATIRSSGHPFRLILRNRCAFCALSWAGHSTSPDERSLSVASAVIKIAPEGNLSRYLQEIRKYPMLTAEEELDLSRRWRDTEDMGAAHRLVTSHLRLVAKIAMGYRGYGLPVGELISEGNVGMMQAVRRFDPDRGFRLATYAMWWIRAAIQEYILHSWSLVKMGTTAAQKKLFFNLRRLKGQMQAIDDGDLKPEQVSKIATSLNVPEQDVVQMNRRMSAPDHSLNAPLRQEGEGEWQDWLVDDAETQETVLADTEELGGRRTLLANALKTLNDRERHILTERRLKDEPTTLEDLSQHYNISRERVRQIEVRAFEKLQKAMKAEVIEQRRIADQKVEDYQRASAA</sequence>
<dbReference type="InterPro" id="IPR012759">
    <property type="entry name" value="RNA_pol_sigma_RpoH_proteobac"/>
</dbReference>
<evidence type="ECO:0000256" key="2">
    <source>
        <dbReference type="ARBA" id="ARBA00023015"/>
    </source>
</evidence>
<dbReference type="GO" id="GO:0003677">
    <property type="term" value="F:DNA binding"/>
    <property type="evidence" value="ECO:0007669"/>
    <property type="project" value="UniProtKB-UniRule"/>
</dbReference>
<gene>
    <name evidence="7" type="primary">rpoH</name>
    <name evidence="10" type="ORF">GbCGDNIH9_0848</name>
</gene>
<dbReference type="Gene3D" id="1.10.601.10">
    <property type="entry name" value="RNA Polymerase Primary Sigma Factor"/>
    <property type="match status" value="1"/>
</dbReference>
<evidence type="ECO:0000313" key="10">
    <source>
        <dbReference type="EMBL" id="APH54102.1"/>
    </source>
</evidence>
<accession>A0AAC9K9H6</accession>
<dbReference type="InterPro" id="IPR013324">
    <property type="entry name" value="RNA_pol_sigma_r3/r4-like"/>
</dbReference>
<keyword evidence="2 7" id="KW-0805">Transcription regulation</keyword>
<dbReference type="GO" id="GO:0016987">
    <property type="term" value="F:sigma factor activity"/>
    <property type="evidence" value="ECO:0007669"/>
    <property type="project" value="UniProtKB-UniRule"/>
</dbReference>
<dbReference type="InterPro" id="IPR007627">
    <property type="entry name" value="RNA_pol_sigma70_r2"/>
</dbReference>
<dbReference type="Pfam" id="PF00140">
    <property type="entry name" value="Sigma70_r1_2"/>
    <property type="match status" value="1"/>
</dbReference>
<evidence type="ECO:0000256" key="3">
    <source>
        <dbReference type="ARBA" id="ARBA00023016"/>
    </source>
</evidence>
<organism evidence="10 11">
    <name type="scientific">Granulibacter bethesdensis</name>
    <dbReference type="NCBI Taxonomy" id="364410"/>
    <lineage>
        <taxon>Bacteria</taxon>
        <taxon>Pseudomonadati</taxon>
        <taxon>Pseudomonadota</taxon>
        <taxon>Alphaproteobacteria</taxon>
        <taxon>Acetobacterales</taxon>
        <taxon>Acetobacteraceae</taxon>
        <taxon>Granulibacter</taxon>
    </lineage>
</organism>
<dbReference type="Proteomes" id="UP000182373">
    <property type="component" value="Chromosome"/>
</dbReference>
<feature type="region of interest" description="Sigma-70 factor domain-2" evidence="7">
    <location>
        <begin position="121"/>
        <end position="190"/>
    </location>
</feature>
<dbReference type="InterPro" id="IPR000943">
    <property type="entry name" value="RNA_pol_sigma70"/>
</dbReference>
<keyword evidence="4 7" id="KW-0731">Sigma factor</keyword>
<dbReference type="HAMAP" id="MF_00961">
    <property type="entry name" value="Sigma70_RpoH"/>
    <property type="match status" value="1"/>
</dbReference>
<comment type="function">
    <text evidence="7">Sigma factors are initiation factors that promote the attachment of RNA polymerase to specific initiation sites and are then released. This sigma factor is involved in regulation of expression of heat shock genes.</text>
</comment>
<dbReference type="NCBIfam" id="TIGR02392">
    <property type="entry name" value="rpoH_proteo"/>
    <property type="match status" value="1"/>
</dbReference>
<dbReference type="Pfam" id="PF04545">
    <property type="entry name" value="Sigma70_r4"/>
    <property type="match status" value="1"/>
</dbReference>
<feature type="DNA-binding region" description="H-T-H motif" evidence="7">
    <location>
        <begin position="322"/>
        <end position="341"/>
    </location>
</feature>
<evidence type="ECO:0000256" key="4">
    <source>
        <dbReference type="ARBA" id="ARBA00023082"/>
    </source>
</evidence>
<dbReference type="InterPro" id="IPR014284">
    <property type="entry name" value="RNA_pol_sigma-70_dom"/>
</dbReference>
<dbReference type="NCBIfam" id="NF005143">
    <property type="entry name" value="PRK06596.1"/>
    <property type="match status" value="1"/>
</dbReference>
<dbReference type="EMBL" id="CP018191">
    <property type="protein sequence ID" value="APH54102.1"/>
    <property type="molecule type" value="Genomic_DNA"/>
</dbReference>
<dbReference type="GO" id="GO:0006352">
    <property type="term" value="P:DNA-templated transcription initiation"/>
    <property type="evidence" value="ECO:0007669"/>
    <property type="project" value="UniProtKB-UniRule"/>
</dbReference>
<comment type="subunit">
    <text evidence="7">Interacts with the RNA polymerase core enzyme.</text>
</comment>
<proteinExistence type="inferred from homology"/>
<dbReference type="GO" id="GO:0009408">
    <property type="term" value="P:response to heat"/>
    <property type="evidence" value="ECO:0007669"/>
    <property type="project" value="UniProtKB-UniRule"/>
</dbReference>
<keyword evidence="6 7" id="KW-0804">Transcription</keyword>
<dbReference type="Gene3D" id="1.20.140.160">
    <property type="match status" value="1"/>
</dbReference>
<dbReference type="GO" id="GO:0005737">
    <property type="term" value="C:cytoplasm"/>
    <property type="evidence" value="ECO:0007669"/>
    <property type="project" value="UniProtKB-SubCell"/>
</dbReference>
<evidence type="ECO:0000256" key="6">
    <source>
        <dbReference type="ARBA" id="ARBA00023163"/>
    </source>
</evidence>
<feature type="domain" description="RNA polymerase sigma-70" evidence="9">
    <location>
        <begin position="321"/>
        <end position="347"/>
    </location>
</feature>
<comment type="caution">
    <text evidence="7">Lacks conserved residue(s) required for the propagation of feature annotation.</text>
</comment>
<evidence type="ECO:0000256" key="1">
    <source>
        <dbReference type="ARBA" id="ARBA00022490"/>
    </source>
</evidence>
<dbReference type="Pfam" id="PF04542">
    <property type="entry name" value="Sigma70_r2"/>
    <property type="match status" value="1"/>
</dbReference>
<keyword evidence="1 7" id="KW-0963">Cytoplasm</keyword>